<dbReference type="InterPro" id="IPR013919">
    <property type="entry name" value="Pex16"/>
</dbReference>
<dbReference type="GO" id="GO:0007031">
    <property type="term" value="P:peroxisome organization"/>
    <property type="evidence" value="ECO:0007669"/>
    <property type="project" value="UniProtKB-KW"/>
</dbReference>
<dbReference type="PANTHER" id="PTHR13299:SF0">
    <property type="entry name" value="PEROXISOMAL MEMBRANE PROTEIN PEX16"/>
    <property type="match status" value="1"/>
</dbReference>
<evidence type="ECO:0000313" key="5">
    <source>
        <dbReference type="Proteomes" id="UP000757232"/>
    </source>
</evidence>
<dbReference type="GO" id="GO:0005778">
    <property type="term" value="C:peroxisomal membrane"/>
    <property type="evidence" value="ECO:0007669"/>
    <property type="project" value="UniProtKB-SubCell"/>
</dbReference>
<protein>
    <recommendedName>
        <fullName evidence="2">Peroxisomal membrane protein PEX16</fullName>
    </recommendedName>
</protein>
<keyword evidence="5" id="KW-1185">Reference proteome</keyword>
<comment type="subcellular location">
    <subcellularLocation>
        <location evidence="2">Peroxisome membrane</location>
    </subcellularLocation>
</comment>
<evidence type="ECO:0000256" key="1">
    <source>
        <dbReference type="ARBA" id="ARBA00009505"/>
    </source>
</evidence>
<comment type="caution">
    <text evidence="4">The sequence shown here is derived from an EMBL/GenBank/DDBJ whole genome shotgun (WGS) entry which is preliminary data.</text>
</comment>
<reference evidence="4" key="1">
    <citation type="submission" date="2016-06" db="EMBL/GenBank/DDBJ databases">
        <title>Draft Genome sequence of the fungus Inonotus baumii.</title>
        <authorList>
            <person name="Zhu H."/>
            <person name="Lin W."/>
        </authorList>
    </citation>
    <scope>NUCLEOTIDE SEQUENCE</scope>
    <source>
        <strain evidence="4">821</strain>
    </source>
</reference>
<proteinExistence type="inferred from homology"/>
<comment type="similarity">
    <text evidence="1 2">Belongs to the peroxin-16 family.</text>
</comment>
<feature type="region of interest" description="Disordered" evidence="3">
    <location>
        <begin position="158"/>
        <end position="194"/>
    </location>
</feature>
<evidence type="ECO:0000256" key="2">
    <source>
        <dbReference type="RuleBase" id="RU365003"/>
    </source>
</evidence>
<dbReference type="OrthoDB" id="2021143at2759"/>
<name>A0A9Q5NDQ7_SANBA</name>
<keyword evidence="2" id="KW-0962">Peroxisome biogenesis</keyword>
<dbReference type="AlphaFoldDB" id="A0A9Q5NDQ7"/>
<dbReference type="PANTHER" id="PTHR13299">
    <property type="entry name" value="PEROXISOMAL MEMBRANE PROTEIN PEX16"/>
    <property type="match status" value="1"/>
</dbReference>
<gene>
    <name evidence="4" type="ORF">A7U60_g2668</name>
</gene>
<feature type="compositionally biased region" description="Polar residues" evidence="3">
    <location>
        <begin position="170"/>
        <end position="187"/>
    </location>
</feature>
<dbReference type="EMBL" id="LNZH02000141">
    <property type="protein sequence ID" value="OCB90109.1"/>
    <property type="molecule type" value="Genomic_DNA"/>
</dbReference>
<keyword evidence="2" id="KW-0576">Peroxisome</keyword>
<evidence type="ECO:0000256" key="3">
    <source>
        <dbReference type="SAM" id="MobiDB-lite"/>
    </source>
</evidence>
<accession>A0A9Q5NDQ7</accession>
<organism evidence="4 5">
    <name type="scientific">Sanghuangporus baumii</name>
    <name type="common">Phellinus baumii</name>
    <dbReference type="NCBI Taxonomy" id="108892"/>
    <lineage>
        <taxon>Eukaryota</taxon>
        <taxon>Fungi</taxon>
        <taxon>Dikarya</taxon>
        <taxon>Basidiomycota</taxon>
        <taxon>Agaricomycotina</taxon>
        <taxon>Agaricomycetes</taxon>
        <taxon>Hymenochaetales</taxon>
        <taxon>Hymenochaetaceae</taxon>
        <taxon>Sanghuangporus</taxon>
    </lineage>
</organism>
<sequence>MPSALEHYENFLLNNASTISTLESSLRSLTWFLPGRFRDAELASEASMRPVSAALNLMSLYHDTLLSRIARADPKFRPLLPPSPHSRYTRGWADKSARYKWAARALEVIRFVELLIEMGLRRKVSRKTKWRGIVLLEFIKAILRLIILKTTRRPLLTPSLPEREFDPTNIEPQSAGSSPTLAPSSHPDSPLMTPEHLKNNHIALESSSSFLNKPAVLASDAPVEEYLLPKALSTSSVKNPTALMRELSSPTDWMAEIIYILRPLIYVSIISRNPKSTNPLIVTLSLELFARYLRRVPPTSSALERSEYARRDRDILWYLLRGSVWQSYTRPKLEAFAAKTARTPVLGLLSAFIQDWIPLIEDYYYYTAT</sequence>
<dbReference type="Pfam" id="PF08610">
    <property type="entry name" value="Pex16"/>
    <property type="match status" value="1"/>
</dbReference>
<dbReference type="Proteomes" id="UP000757232">
    <property type="component" value="Unassembled WGS sequence"/>
</dbReference>
<evidence type="ECO:0000313" key="4">
    <source>
        <dbReference type="EMBL" id="OCB90109.1"/>
    </source>
</evidence>